<dbReference type="Gene3D" id="1.50.10.10">
    <property type="match status" value="1"/>
</dbReference>
<accession>A0A4R4YXR6</accession>
<dbReference type="OrthoDB" id="9148343at2"/>
<evidence type="ECO:0000313" key="2">
    <source>
        <dbReference type="EMBL" id="TDD49750.1"/>
    </source>
</evidence>
<evidence type="ECO:0000259" key="1">
    <source>
        <dbReference type="Pfam" id="PF13575"/>
    </source>
</evidence>
<feature type="domain" description="Lantibiotic biosynthesis protein dehydration" evidence="1">
    <location>
        <begin position="154"/>
        <end position="521"/>
    </location>
</feature>
<dbReference type="InterPro" id="IPR017146">
    <property type="entry name" value="Lanti_2_LanM"/>
</dbReference>
<dbReference type="RefSeq" id="WP_132174146.1">
    <property type="nucleotide sequence ID" value="NZ_SMKX01000128.1"/>
</dbReference>
<dbReference type="PIRSF" id="PIRSF037228">
    <property type="entry name" value="Lant_mod_RumM"/>
    <property type="match status" value="1"/>
</dbReference>
<gene>
    <name evidence="2" type="primary">lanM</name>
    <name evidence="2" type="ORF">E1263_31855</name>
</gene>
<dbReference type="NCBIfam" id="TIGR03897">
    <property type="entry name" value="lanti_2_LanM"/>
    <property type="match status" value="1"/>
</dbReference>
<dbReference type="SMART" id="SM01260">
    <property type="entry name" value="LANC_like"/>
    <property type="match status" value="1"/>
</dbReference>
<comment type="caution">
    <text evidence="2">The sequence shown here is derived from an EMBL/GenBank/DDBJ whole genome shotgun (WGS) entry which is preliminary data.</text>
</comment>
<name>A0A4R4YXR6_9ACTN</name>
<proteinExistence type="predicted"/>
<dbReference type="GO" id="GO:0031179">
    <property type="term" value="P:peptide modification"/>
    <property type="evidence" value="ECO:0007669"/>
    <property type="project" value="InterPro"/>
</dbReference>
<sequence length="964" mass="103542">MLSSTTASPLRTDQRDNAWWSAALRPDELRSDERAGPTPAWAQYVERSTAAHPCTHPVSAGEDWQQAFMRCLQPLLTVARDDLTAAGHTGVLTEQFLDRLGLRLVKLASRTLVLELARARNRGELAGDTPALRFLDFTHQLVGGSELAEFLAAYPVLARVLGESCRQSVEGHLELLARLAEDRESLVTGIFGGHDPGALVSIEAAGDAHRGGRVTATLTFADGRHLIYKPRSLDLHGHFNEFLDWLNSKTGLDLRTVRLERRTDYGWLEFITAEPCADAGAVRRFYHRQGALLALLYVLDGTDMHYENLIALGEHPVLVDIETLFHPSPTPPGPTSDDPASQTIRSSVSRTALLPLLIVGESGSVADISGLGGDAEAAAVRVEWADAGLDSMHLVRRPAPVPTGNNRPILDGVAIEPRDHEIAVLMGFRDAYQAIARNRRELLGADGMLARCAHDQVRFVPRNSSLYAGLLEEATHPNALREADGHGQLLDLLWDAGSWLHSLVPHELDDLWAGDIPLFTVTPGSRDVWASDGTHIPGVLAAEGLAKVEQKIASLSDVDQHRQRWLISATLATRPEPITHSTTKARPWLGTTDAHPDGVLAAVTDIADEIVAQVIGKTGGAANWIGLELLDDNHWAVRPMGAGLTNGYTGTALFLAQVGALTGERKYCELARDVIRPIPQLLQALGSDLESAQMIGPGLHGLGGISYGLDRLSSLLGDAELSTWLRASLDLAAQLTPDPAEFPTYTEGAAGGLAAMQAIRDVPAAVRLAQRYADELVQVVGSGQVAPRPGFARGYQGLAWTLGRYATPGDKYAAAAATAADLDRNGQKPSPGWCSGDAGITLAQLVAGNSVDLEVYLRAASERPVLADLSLCHGELGAVEPLAWLTESDHPAVEGVRHNRIRLVLAALQQYGPQCGTPRAVPSPGLLTGLAGIGYGLLRLAFPERVPSVLLLESTTGWKRAMRR</sequence>
<dbReference type="InterPro" id="IPR012341">
    <property type="entry name" value="6hp_glycosidase-like_sf"/>
</dbReference>
<dbReference type="CDD" id="cd04792">
    <property type="entry name" value="LanM-like"/>
    <property type="match status" value="1"/>
</dbReference>
<keyword evidence="3" id="KW-1185">Reference proteome</keyword>
<dbReference type="InterPro" id="IPR007822">
    <property type="entry name" value="LANC-like"/>
</dbReference>
<organism evidence="2 3">
    <name type="scientific">Kribbella antibiotica</name>
    <dbReference type="NCBI Taxonomy" id="190195"/>
    <lineage>
        <taxon>Bacteria</taxon>
        <taxon>Bacillati</taxon>
        <taxon>Actinomycetota</taxon>
        <taxon>Actinomycetes</taxon>
        <taxon>Propionibacteriales</taxon>
        <taxon>Kribbellaceae</taxon>
        <taxon>Kribbella</taxon>
    </lineage>
</organism>
<dbReference type="Proteomes" id="UP000295124">
    <property type="component" value="Unassembled WGS sequence"/>
</dbReference>
<reference evidence="2 3" key="1">
    <citation type="submission" date="2019-03" db="EMBL/GenBank/DDBJ databases">
        <title>Draft genome sequences of novel Actinobacteria.</title>
        <authorList>
            <person name="Sahin N."/>
            <person name="Ay H."/>
            <person name="Saygin H."/>
        </authorList>
    </citation>
    <scope>NUCLEOTIDE SEQUENCE [LARGE SCALE GENOMIC DNA]</scope>
    <source>
        <strain evidence="2 3">JCM 13523</strain>
    </source>
</reference>
<dbReference type="SUPFAM" id="SSF158745">
    <property type="entry name" value="LanC-like"/>
    <property type="match status" value="1"/>
</dbReference>
<protein>
    <submittedName>
        <fullName evidence="2">Type 2 lantipeptide synthetase LanM</fullName>
    </submittedName>
</protein>
<dbReference type="InterPro" id="IPR025410">
    <property type="entry name" value="Lant_dehyd"/>
</dbReference>
<evidence type="ECO:0000313" key="3">
    <source>
        <dbReference type="Proteomes" id="UP000295124"/>
    </source>
</evidence>
<dbReference type="Pfam" id="PF05147">
    <property type="entry name" value="LANC_like"/>
    <property type="match status" value="1"/>
</dbReference>
<dbReference type="GO" id="GO:0005975">
    <property type="term" value="P:carbohydrate metabolic process"/>
    <property type="evidence" value="ECO:0007669"/>
    <property type="project" value="InterPro"/>
</dbReference>
<dbReference type="Pfam" id="PF13575">
    <property type="entry name" value="DUF4135"/>
    <property type="match status" value="1"/>
</dbReference>
<dbReference type="EMBL" id="SMKX01000128">
    <property type="protein sequence ID" value="TDD49750.1"/>
    <property type="molecule type" value="Genomic_DNA"/>
</dbReference>
<dbReference type="AlphaFoldDB" id="A0A4R4YXR6"/>